<evidence type="ECO:0000259" key="1">
    <source>
        <dbReference type="PROSITE" id="PS50181"/>
    </source>
</evidence>
<name>A0A8H7V8J7_9FUNG</name>
<proteinExistence type="predicted"/>
<evidence type="ECO:0000313" key="2">
    <source>
        <dbReference type="EMBL" id="KAG2205149.1"/>
    </source>
</evidence>
<comment type="caution">
    <text evidence="2">The sequence shown here is derived from an EMBL/GenBank/DDBJ whole genome shotgun (WGS) entry which is preliminary data.</text>
</comment>
<feature type="domain" description="F-box" evidence="1">
    <location>
        <begin position="1"/>
        <end position="45"/>
    </location>
</feature>
<organism evidence="2 3">
    <name type="scientific">Mucor saturninus</name>
    <dbReference type="NCBI Taxonomy" id="64648"/>
    <lineage>
        <taxon>Eukaryota</taxon>
        <taxon>Fungi</taxon>
        <taxon>Fungi incertae sedis</taxon>
        <taxon>Mucoromycota</taxon>
        <taxon>Mucoromycotina</taxon>
        <taxon>Mucoromycetes</taxon>
        <taxon>Mucorales</taxon>
        <taxon>Mucorineae</taxon>
        <taxon>Mucoraceae</taxon>
        <taxon>Mucor</taxon>
    </lineage>
</organism>
<keyword evidence="3" id="KW-1185">Reference proteome</keyword>
<sequence>MHILNLPSEILQKIVNFSEPQSLLEIAIVCKGLSVPGFRRLYSELCLDEEGFKVTMDLLKLDAKKRDRYFQHGSLVKYLKIDVPDPSIDDVATFGEPNPHDFESLLNYFPTILVLDVNDTIYADSCLRGIACDTSGVILQNIQHIVPSVEIGGLTSWRTHFAACYVHRKTITKLQTRYYKNMLRGRNTSNMREFFQLVKTFKTDNSTFFSLVFKDFPRAYQDLIANGGLDEEEYEHLQSRIEYNSKIGYSFRYKLESSDFNFSKHKLSNNENELNSRFPLKIDGLDKMNVINACLTSNSICYNFNQDIPFQLLQLALINCPYLEYYQSTFHRHGKRRLTIGADITHSYRYYQDRHFNFRPSSTIDNLKSVKFENFLPEQRLLGLVSTHLPNINTFACLGSDVDASYLSNSSIDLTNFENVDTVYFEVENLQHALRHYVVHLEYTDGDEKCYYHNIKHVESSKVKFFEVIHPCDIPYPLTRVVTIKCKKKLKIIIGSSTAGVLAGIVNGHHLPRISDDCHNFFKTFKCTF</sequence>
<dbReference type="PROSITE" id="PS50181">
    <property type="entry name" value="FBOX"/>
    <property type="match status" value="1"/>
</dbReference>
<reference evidence="2" key="1">
    <citation type="submission" date="2020-12" db="EMBL/GenBank/DDBJ databases">
        <title>Metabolic potential, ecology and presence of endohyphal bacteria is reflected in genomic diversity of Mucoromycotina.</title>
        <authorList>
            <person name="Muszewska A."/>
            <person name="Okrasinska A."/>
            <person name="Steczkiewicz K."/>
            <person name="Drgas O."/>
            <person name="Orlowska M."/>
            <person name="Perlinska-Lenart U."/>
            <person name="Aleksandrzak-Piekarczyk T."/>
            <person name="Szatraj K."/>
            <person name="Zielenkiewicz U."/>
            <person name="Pilsyk S."/>
            <person name="Malc E."/>
            <person name="Mieczkowski P."/>
            <person name="Kruszewska J.S."/>
            <person name="Biernat P."/>
            <person name="Pawlowska J."/>
        </authorList>
    </citation>
    <scope>NUCLEOTIDE SEQUENCE</scope>
    <source>
        <strain evidence="2">WA0000017839</strain>
    </source>
</reference>
<accession>A0A8H7V8J7</accession>
<dbReference type="Pfam" id="PF00646">
    <property type="entry name" value="F-box"/>
    <property type="match status" value="1"/>
</dbReference>
<gene>
    <name evidence="2" type="ORF">INT47_002243</name>
</gene>
<evidence type="ECO:0000313" key="3">
    <source>
        <dbReference type="Proteomes" id="UP000603453"/>
    </source>
</evidence>
<dbReference type="Proteomes" id="UP000603453">
    <property type="component" value="Unassembled WGS sequence"/>
</dbReference>
<protein>
    <recommendedName>
        <fullName evidence="1">F-box domain-containing protein</fullName>
    </recommendedName>
</protein>
<dbReference type="InterPro" id="IPR001810">
    <property type="entry name" value="F-box_dom"/>
</dbReference>
<dbReference type="AlphaFoldDB" id="A0A8H7V8J7"/>
<dbReference type="EMBL" id="JAEPRD010000039">
    <property type="protein sequence ID" value="KAG2205149.1"/>
    <property type="molecule type" value="Genomic_DNA"/>
</dbReference>